<feature type="region of interest" description="Disordered" evidence="1">
    <location>
        <begin position="1"/>
        <end position="20"/>
    </location>
</feature>
<dbReference type="EMBL" id="BT081411">
    <property type="protein sequence ID" value="ACO51542.1"/>
    <property type="molecule type" value="mRNA"/>
</dbReference>
<evidence type="ECO:0000313" key="2">
    <source>
        <dbReference type="EMBL" id="ACO51542.1"/>
    </source>
</evidence>
<sequence>MWAMMTKRNQGAHDDFPRSRCPEYPFSGVSTFNHTTNK</sequence>
<reference evidence="2" key="1">
    <citation type="submission" date="2009-04" db="EMBL/GenBank/DDBJ databases">
        <authorList>
            <person name="Carlson J."/>
            <person name="Booth B."/>
            <person name="Frise E."/>
            <person name="Sandler J."/>
            <person name="Wan K."/>
            <person name="Yu C."/>
            <person name="Celniker S."/>
        </authorList>
    </citation>
    <scope>NUCLEOTIDE SEQUENCE</scope>
</reference>
<accession>C1C3I2</accession>
<protein>
    <submittedName>
        <fullName evidence="2">MIP06840p</fullName>
    </submittedName>
</protein>
<organism evidence="2">
    <name type="scientific">Drosophila melanogaster</name>
    <name type="common">Fruit fly</name>
    <dbReference type="NCBI Taxonomy" id="7227"/>
    <lineage>
        <taxon>Eukaryota</taxon>
        <taxon>Metazoa</taxon>
        <taxon>Ecdysozoa</taxon>
        <taxon>Arthropoda</taxon>
        <taxon>Hexapoda</taxon>
        <taxon>Insecta</taxon>
        <taxon>Pterygota</taxon>
        <taxon>Neoptera</taxon>
        <taxon>Endopterygota</taxon>
        <taxon>Diptera</taxon>
        <taxon>Brachycera</taxon>
        <taxon>Muscomorpha</taxon>
        <taxon>Ephydroidea</taxon>
        <taxon>Drosophilidae</taxon>
        <taxon>Drosophila</taxon>
        <taxon>Sophophora</taxon>
    </lineage>
</organism>
<name>C1C3I2_DROME</name>
<dbReference type="AlphaFoldDB" id="C1C3I2"/>
<feature type="compositionally biased region" description="Basic and acidic residues" evidence="1">
    <location>
        <begin position="11"/>
        <end position="20"/>
    </location>
</feature>
<proteinExistence type="evidence at transcript level"/>
<evidence type="ECO:0000256" key="1">
    <source>
        <dbReference type="SAM" id="MobiDB-lite"/>
    </source>
</evidence>